<dbReference type="InterPro" id="IPR036291">
    <property type="entry name" value="NAD(P)-bd_dom_sf"/>
</dbReference>
<dbReference type="PANTHER" id="PTHR14097">
    <property type="entry name" value="OXIDOREDUCTASE HTATIP2"/>
    <property type="match status" value="1"/>
</dbReference>
<dbReference type="GO" id="GO:0016020">
    <property type="term" value="C:membrane"/>
    <property type="evidence" value="ECO:0007669"/>
    <property type="project" value="UniProtKB-SubCell"/>
</dbReference>
<sequence>MKVLLVGATGFVGSYALRALLADPAVGTVVTLTRAPLSNSAYIHSRHLESPKLVEVVHPDFLSYPDPDDDDGLLARHLRGVRACLWCVGGRHTQRSRWPTDEEYVRVSVDFPLKCAEALRDRFVAANEGADPPPPPFRFVFCSGHATEWDQAKNLWVMERTRKVKGMAEKALFALAEESKGRFEAYTVRPCGIYQKNPSLKDLFLTSVVLPSCHVEELAAVMIEIAKNGSKDQIVVHERIRKWGGELLKDAVEK</sequence>
<evidence type="ECO:0000256" key="1">
    <source>
        <dbReference type="ARBA" id="ARBA00004370"/>
    </source>
</evidence>
<dbReference type="InterPro" id="IPR001509">
    <property type="entry name" value="Epimerase_deHydtase"/>
</dbReference>
<organism evidence="3 4">
    <name type="scientific">Lasiodiplodia hormozganensis</name>
    <dbReference type="NCBI Taxonomy" id="869390"/>
    <lineage>
        <taxon>Eukaryota</taxon>
        <taxon>Fungi</taxon>
        <taxon>Dikarya</taxon>
        <taxon>Ascomycota</taxon>
        <taxon>Pezizomycotina</taxon>
        <taxon>Dothideomycetes</taxon>
        <taxon>Dothideomycetes incertae sedis</taxon>
        <taxon>Botryosphaeriales</taxon>
        <taxon>Botryosphaeriaceae</taxon>
        <taxon>Lasiodiplodia</taxon>
    </lineage>
</organism>
<reference evidence="3" key="1">
    <citation type="submission" date="2023-06" db="EMBL/GenBank/DDBJ databases">
        <title>Multi-omics analyses reveal the molecular pathogenesis toolkit of Lasiodiplodia hormozganensis, a cross-kingdom pathogen.</title>
        <authorList>
            <person name="Felix C."/>
            <person name="Meneses R."/>
            <person name="Goncalves M.F.M."/>
            <person name="Tilleman L."/>
            <person name="Duarte A.S."/>
            <person name="Jorrin-Novo J.V."/>
            <person name="Van De Peer Y."/>
            <person name="Deforce D."/>
            <person name="Van Nieuwerburgh F."/>
            <person name="Esteves A.C."/>
            <person name="Alves A."/>
        </authorList>
    </citation>
    <scope>NUCLEOTIDE SEQUENCE</scope>
    <source>
        <strain evidence="3">CBS 339.90</strain>
    </source>
</reference>
<evidence type="ECO:0000313" key="4">
    <source>
        <dbReference type="Proteomes" id="UP001175001"/>
    </source>
</evidence>
<dbReference type="EMBL" id="JAUJDW010000193">
    <property type="protein sequence ID" value="KAK0615457.1"/>
    <property type="molecule type" value="Genomic_DNA"/>
</dbReference>
<dbReference type="Proteomes" id="UP001175001">
    <property type="component" value="Unassembled WGS sequence"/>
</dbReference>
<accession>A0AA40BVW6</accession>
<dbReference type="Gene3D" id="3.40.50.720">
    <property type="entry name" value="NAD(P)-binding Rossmann-like Domain"/>
    <property type="match status" value="1"/>
</dbReference>
<comment type="caution">
    <text evidence="3">The sequence shown here is derived from an EMBL/GenBank/DDBJ whole genome shotgun (WGS) entry which is preliminary data.</text>
</comment>
<evidence type="ECO:0000259" key="2">
    <source>
        <dbReference type="Pfam" id="PF01370"/>
    </source>
</evidence>
<keyword evidence="4" id="KW-1185">Reference proteome</keyword>
<evidence type="ECO:0000313" key="3">
    <source>
        <dbReference type="EMBL" id="KAK0615457.1"/>
    </source>
</evidence>
<dbReference type="AlphaFoldDB" id="A0AA40BVW6"/>
<feature type="domain" description="NAD-dependent epimerase/dehydratase" evidence="2">
    <location>
        <begin position="3"/>
        <end position="143"/>
    </location>
</feature>
<comment type="subcellular location">
    <subcellularLocation>
        <location evidence="1">Membrane</location>
    </subcellularLocation>
</comment>
<proteinExistence type="predicted"/>
<gene>
    <name evidence="3" type="ORF">DIS24_g11796</name>
</gene>
<dbReference type="PANTHER" id="PTHR14097:SF9">
    <property type="entry name" value="EPIMERASE, PUTATIVE (AFU_ORTHOLOGUE AFUA_8G07320)-RELATED"/>
    <property type="match status" value="1"/>
</dbReference>
<dbReference type="Pfam" id="PF01370">
    <property type="entry name" value="Epimerase"/>
    <property type="match status" value="1"/>
</dbReference>
<protein>
    <recommendedName>
        <fullName evidence="2">NAD-dependent epimerase/dehydratase domain-containing protein</fullName>
    </recommendedName>
</protein>
<dbReference type="SUPFAM" id="SSF51735">
    <property type="entry name" value="NAD(P)-binding Rossmann-fold domains"/>
    <property type="match status" value="1"/>
</dbReference>
<name>A0AA40BVW6_9PEZI</name>